<organism evidence="1 2">
    <name type="scientific">Chiloscyllium punctatum</name>
    <name type="common">Brownbanded bambooshark</name>
    <name type="synonym">Hemiscyllium punctatum</name>
    <dbReference type="NCBI Taxonomy" id="137246"/>
    <lineage>
        <taxon>Eukaryota</taxon>
        <taxon>Metazoa</taxon>
        <taxon>Chordata</taxon>
        <taxon>Craniata</taxon>
        <taxon>Vertebrata</taxon>
        <taxon>Chondrichthyes</taxon>
        <taxon>Elasmobranchii</taxon>
        <taxon>Galeomorphii</taxon>
        <taxon>Galeoidea</taxon>
        <taxon>Orectolobiformes</taxon>
        <taxon>Hemiscylliidae</taxon>
        <taxon>Chiloscyllium</taxon>
    </lineage>
</organism>
<dbReference type="Proteomes" id="UP000287033">
    <property type="component" value="Unassembled WGS sequence"/>
</dbReference>
<keyword evidence="2" id="KW-1185">Reference proteome</keyword>
<protein>
    <submittedName>
        <fullName evidence="1">Uncharacterized protein</fullName>
    </submittedName>
</protein>
<accession>A0A401RQQ7</accession>
<proteinExistence type="predicted"/>
<reference evidence="1 2" key="1">
    <citation type="journal article" date="2018" name="Nat. Ecol. Evol.">
        <title>Shark genomes provide insights into elasmobranch evolution and the origin of vertebrates.</title>
        <authorList>
            <person name="Hara Y"/>
            <person name="Yamaguchi K"/>
            <person name="Onimaru K"/>
            <person name="Kadota M"/>
            <person name="Koyanagi M"/>
            <person name="Keeley SD"/>
            <person name="Tatsumi K"/>
            <person name="Tanaka K"/>
            <person name="Motone F"/>
            <person name="Kageyama Y"/>
            <person name="Nozu R"/>
            <person name="Adachi N"/>
            <person name="Nishimura O"/>
            <person name="Nakagawa R"/>
            <person name="Tanegashima C"/>
            <person name="Kiyatake I"/>
            <person name="Matsumoto R"/>
            <person name="Murakumo K"/>
            <person name="Nishida K"/>
            <person name="Terakita A"/>
            <person name="Kuratani S"/>
            <person name="Sato K"/>
            <person name="Hyodo S Kuraku.S."/>
        </authorList>
    </citation>
    <scope>NUCLEOTIDE SEQUENCE [LARGE SCALE GENOMIC DNA]</scope>
</reference>
<comment type="caution">
    <text evidence="1">The sequence shown here is derived from an EMBL/GenBank/DDBJ whole genome shotgun (WGS) entry which is preliminary data.</text>
</comment>
<dbReference type="EMBL" id="BEZZ01001837">
    <property type="protein sequence ID" value="GCC20561.1"/>
    <property type="molecule type" value="Genomic_DNA"/>
</dbReference>
<name>A0A401RQQ7_CHIPU</name>
<evidence type="ECO:0000313" key="2">
    <source>
        <dbReference type="Proteomes" id="UP000287033"/>
    </source>
</evidence>
<evidence type="ECO:0000313" key="1">
    <source>
        <dbReference type="EMBL" id="GCC20561.1"/>
    </source>
</evidence>
<gene>
    <name evidence="1" type="ORF">chiPu_0019123</name>
</gene>
<sequence>MELGSAVTWNTLEVLGRHSLETVKFRQGLLRRENDHPKPGTQLWENQLQDLEVKESGLSESFLDPFQKKSHFPFISQLVNLPMWKTLT</sequence>
<dbReference type="AlphaFoldDB" id="A0A401RQQ7"/>